<evidence type="ECO:0000256" key="5">
    <source>
        <dbReference type="ARBA" id="ARBA00023163"/>
    </source>
</evidence>
<keyword evidence="2" id="KW-0805">Transcription regulation</keyword>
<name>A0ABV8IYG1_9ACTN</name>
<gene>
    <name evidence="7" type="ORF">ACFO0C_25695</name>
</gene>
<reference evidence="8" key="1">
    <citation type="journal article" date="2019" name="Int. J. Syst. Evol. Microbiol.">
        <title>The Global Catalogue of Microorganisms (GCM) 10K type strain sequencing project: providing services to taxonomists for standard genome sequencing and annotation.</title>
        <authorList>
            <consortium name="The Broad Institute Genomics Platform"/>
            <consortium name="The Broad Institute Genome Sequencing Center for Infectious Disease"/>
            <person name="Wu L."/>
            <person name="Ma J."/>
        </authorList>
    </citation>
    <scope>NUCLEOTIDE SEQUENCE [LARGE SCALE GENOMIC DNA]</scope>
    <source>
        <strain evidence="8">TBRC 5832</strain>
    </source>
</reference>
<proteinExistence type="inferred from homology"/>
<keyword evidence="5" id="KW-0804">Transcription</keyword>
<organism evidence="7 8">
    <name type="scientific">Actinoplanes subglobosus</name>
    <dbReference type="NCBI Taxonomy" id="1547892"/>
    <lineage>
        <taxon>Bacteria</taxon>
        <taxon>Bacillati</taxon>
        <taxon>Actinomycetota</taxon>
        <taxon>Actinomycetes</taxon>
        <taxon>Micromonosporales</taxon>
        <taxon>Micromonosporaceae</taxon>
        <taxon>Actinoplanes</taxon>
    </lineage>
</organism>
<evidence type="ECO:0000256" key="3">
    <source>
        <dbReference type="ARBA" id="ARBA00023082"/>
    </source>
</evidence>
<dbReference type="Gene3D" id="1.10.10.10">
    <property type="entry name" value="Winged helix-like DNA-binding domain superfamily/Winged helix DNA-binding domain"/>
    <property type="match status" value="1"/>
</dbReference>
<dbReference type="SUPFAM" id="SSF88946">
    <property type="entry name" value="Sigma2 domain of RNA polymerase sigma factors"/>
    <property type="match status" value="1"/>
</dbReference>
<evidence type="ECO:0000256" key="4">
    <source>
        <dbReference type="ARBA" id="ARBA00023125"/>
    </source>
</evidence>
<dbReference type="InterPro" id="IPR039425">
    <property type="entry name" value="RNA_pol_sigma-70-like"/>
</dbReference>
<dbReference type="Pfam" id="PF04542">
    <property type="entry name" value="Sigma70_r2"/>
    <property type="match status" value="1"/>
</dbReference>
<evidence type="ECO:0000313" key="8">
    <source>
        <dbReference type="Proteomes" id="UP001595867"/>
    </source>
</evidence>
<dbReference type="EMBL" id="JBHSBL010000019">
    <property type="protein sequence ID" value="MFC4068336.1"/>
    <property type="molecule type" value="Genomic_DNA"/>
</dbReference>
<dbReference type="InterPro" id="IPR013325">
    <property type="entry name" value="RNA_pol_sigma_r2"/>
</dbReference>
<keyword evidence="8" id="KW-1185">Reference proteome</keyword>
<dbReference type="SUPFAM" id="SSF88659">
    <property type="entry name" value="Sigma3 and sigma4 domains of RNA polymerase sigma factors"/>
    <property type="match status" value="1"/>
</dbReference>
<sequence length="197" mass="21649">MEPEETAALVRRAASGDSSAWEDLVGAYAGLVWSVARAHRLGRADAEDVSQTTWERFARSLDSLTDPGHAGAWLSTTARRESLRVLAARNRMVPTGDLAWIGPAREEQSPEEMAVAADEEIRRDALAGRLWQALTQLGDNCQRLLRVLMSQPPPSYADAAAALGVPIGYLGPTRRRCLEKLRRLADVSEHAERGHDR</sequence>
<evidence type="ECO:0000313" key="7">
    <source>
        <dbReference type="EMBL" id="MFC4068336.1"/>
    </source>
</evidence>
<keyword evidence="3" id="KW-0731">Sigma factor</keyword>
<evidence type="ECO:0000256" key="2">
    <source>
        <dbReference type="ARBA" id="ARBA00023015"/>
    </source>
</evidence>
<dbReference type="Gene3D" id="1.10.1740.10">
    <property type="match status" value="1"/>
</dbReference>
<comment type="similarity">
    <text evidence="1">Belongs to the sigma-70 factor family. ECF subfamily.</text>
</comment>
<evidence type="ECO:0000259" key="6">
    <source>
        <dbReference type="Pfam" id="PF04542"/>
    </source>
</evidence>
<keyword evidence="4" id="KW-0238">DNA-binding</keyword>
<comment type="caution">
    <text evidence="7">The sequence shown here is derived from an EMBL/GenBank/DDBJ whole genome shotgun (WGS) entry which is preliminary data.</text>
</comment>
<dbReference type="PANTHER" id="PTHR43133:SF8">
    <property type="entry name" value="RNA POLYMERASE SIGMA FACTOR HI_1459-RELATED"/>
    <property type="match status" value="1"/>
</dbReference>
<dbReference type="Proteomes" id="UP001595867">
    <property type="component" value="Unassembled WGS sequence"/>
</dbReference>
<dbReference type="InterPro" id="IPR007627">
    <property type="entry name" value="RNA_pol_sigma70_r2"/>
</dbReference>
<accession>A0ABV8IYG1</accession>
<dbReference type="InterPro" id="IPR036388">
    <property type="entry name" value="WH-like_DNA-bd_sf"/>
</dbReference>
<protein>
    <submittedName>
        <fullName evidence="7">RNA polymerase sigma factor</fullName>
    </submittedName>
</protein>
<dbReference type="InterPro" id="IPR013324">
    <property type="entry name" value="RNA_pol_sigma_r3/r4-like"/>
</dbReference>
<dbReference type="InterPro" id="IPR014284">
    <property type="entry name" value="RNA_pol_sigma-70_dom"/>
</dbReference>
<feature type="domain" description="RNA polymerase sigma-70 region 2" evidence="6">
    <location>
        <begin position="24"/>
        <end position="91"/>
    </location>
</feature>
<dbReference type="NCBIfam" id="TIGR02937">
    <property type="entry name" value="sigma70-ECF"/>
    <property type="match status" value="1"/>
</dbReference>
<dbReference type="PANTHER" id="PTHR43133">
    <property type="entry name" value="RNA POLYMERASE ECF-TYPE SIGMA FACTO"/>
    <property type="match status" value="1"/>
</dbReference>
<evidence type="ECO:0000256" key="1">
    <source>
        <dbReference type="ARBA" id="ARBA00010641"/>
    </source>
</evidence>
<dbReference type="RefSeq" id="WP_378069237.1">
    <property type="nucleotide sequence ID" value="NZ_JBHSBL010000019.1"/>
</dbReference>